<dbReference type="PANTHER" id="PTHR46481:SF10">
    <property type="entry name" value="ZINC FINGER BED DOMAIN-CONTAINING PROTEIN 39"/>
    <property type="match status" value="1"/>
</dbReference>
<gene>
    <name evidence="8" type="ORF">MPH_13496</name>
</gene>
<dbReference type="Pfam" id="PF05699">
    <property type="entry name" value="Dimer_Tnp_hAT"/>
    <property type="match status" value="1"/>
</dbReference>
<reference evidence="8 9" key="1">
    <citation type="journal article" date="2012" name="BMC Genomics">
        <title>Tools to kill: Genome of one of the most destructive plant pathogenic fungi Macrophomina phaseolina.</title>
        <authorList>
            <person name="Islam M.S."/>
            <person name="Haque M.S."/>
            <person name="Islam M.M."/>
            <person name="Emdad E.M."/>
            <person name="Halim A."/>
            <person name="Hossen Q.M.M."/>
            <person name="Hossain M.Z."/>
            <person name="Ahmed B."/>
            <person name="Rahim S."/>
            <person name="Rahman M.S."/>
            <person name="Alam M.M."/>
            <person name="Hou S."/>
            <person name="Wan X."/>
            <person name="Saito J.A."/>
            <person name="Alam M."/>
        </authorList>
    </citation>
    <scope>NUCLEOTIDE SEQUENCE [LARGE SCALE GENOMIC DNA]</scope>
    <source>
        <strain evidence="8 9">MS6</strain>
    </source>
</reference>
<keyword evidence="2" id="KW-0479">Metal-binding</keyword>
<proteinExistence type="predicted"/>
<dbReference type="OrthoDB" id="3944016at2759"/>
<evidence type="ECO:0000259" key="7">
    <source>
        <dbReference type="Pfam" id="PF05699"/>
    </source>
</evidence>
<dbReference type="SUPFAM" id="SSF53098">
    <property type="entry name" value="Ribonuclease H-like"/>
    <property type="match status" value="1"/>
</dbReference>
<name>K2RHA2_MACPH</name>
<evidence type="ECO:0000256" key="4">
    <source>
        <dbReference type="ARBA" id="ARBA00022833"/>
    </source>
</evidence>
<dbReference type="GO" id="GO:0008270">
    <property type="term" value="F:zinc ion binding"/>
    <property type="evidence" value="ECO:0007669"/>
    <property type="project" value="UniProtKB-KW"/>
</dbReference>
<dbReference type="GO" id="GO:0046983">
    <property type="term" value="F:protein dimerization activity"/>
    <property type="evidence" value="ECO:0007669"/>
    <property type="project" value="InterPro"/>
</dbReference>
<dbReference type="Proteomes" id="UP000007129">
    <property type="component" value="Unassembled WGS sequence"/>
</dbReference>
<dbReference type="EMBL" id="AHHD01000657">
    <property type="protein sequence ID" value="EKG09464.1"/>
    <property type="molecule type" value="Genomic_DNA"/>
</dbReference>
<comment type="subcellular location">
    <subcellularLocation>
        <location evidence="1">Nucleus</location>
    </subcellularLocation>
</comment>
<feature type="domain" description="HAT C-terminal dimerisation" evidence="7">
    <location>
        <begin position="680"/>
        <end position="746"/>
    </location>
</feature>
<evidence type="ECO:0000313" key="8">
    <source>
        <dbReference type="EMBL" id="EKG09464.1"/>
    </source>
</evidence>
<protein>
    <submittedName>
        <fullName evidence="8">HAT domain-containing protein</fullName>
    </submittedName>
</protein>
<dbReference type="InterPro" id="IPR012337">
    <property type="entry name" value="RNaseH-like_sf"/>
</dbReference>
<evidence type="ECO:0000313" key="9">
    <source>
        <dbReference type="Proteomes" id="UP000007129"/>
    </source>
</evidence>
<evidence type="ECO:0000256" key="2">
    <source>
        <dbReference type="ARBA" id="ARBA00022723"/>
    </source>
</evidence>
<keyword evidence="3" id="KW-0863">Zinc-finger</keyword>
<dbReference type="InterPro" id="IPR052035">
    <property type="entry name" value="ZnF_BED_domain_contain"/>
</dbReference>
<dbReference type="InParanoid" id="K2RHA2"/>
<keyword evidence="4" id="KW-0862">Zinc</keyword>
<dbReference type="PANTHER" id="PTHR46481">
    <property type="entry name" value="ZINC FINGER BED DOMAIN-CONTAINING PROTEIN 4"/>
    <property type="match status" value="1"/>
</dbReference>
<feature type="region of interest" description="Disordered" evidence="6">
    <location>
        <begin position="1"/>
        <end position="24"/>
    </location>
</feature>
<evidence type="ECO:0000256" key="3">
    <source>
        <dbReference type="ARBA" id="ARBA00022771"/>
    </source>
</evidence>
<keyword evidence="5" id="KW-0539">Nucleus</keyword>
<evidence type="ECO:0000256" key="6">
    <source>
        <dbReference type="SAM" id="MobiDB-lite"/>
    </source>
</evidence>
<organism evidence="8 9">
    <name type="scientific">Macrophomina phaseolina (strain MS6)</name>
    <name type="common">Charcoal rot fungus</name>
    <dbReference type="NCBI Taxonomy" id="1126212"/>
    <lineage>
        <taxon>Eukaryota</taxon>
        <taxon>Fungi</taxon>
        <taxon>Dikarya</taxon>
        <taxon>Ascomycota</taxon>
        <taxon>Pezizomycotina</taxon>
        <taxon>Dothideomycetes</taxon>
        <taxon>Dothideomycetes incertae sedis</taxon>
        <taxon>Botryosphaeriales</taxon>
        <taxon>Botryosphaeriaceae</taxon>
        <taxon>Macrophomina</taxon>
    </lineage>
</organism>
<dbReference type="eggNOG" id="KOG1121">
    <property type="taxonomic scope" value="Eukaryota"/>
</dbReference>
<evidence type="ECO:0000256" key="5">
    <source>
        <dbReference type="ARBA" id="ARBA00023242"/>
    </source>
</evidence>
<dbReference type="InterPro" id="IPR008906">
    <property type="entry name" value="HATC_C_dom"/>
</dbReference>
<evidence type="ECO:0000256" key="1">
    <source>
        <dbReference type="ARBA" id="ARBA00004123"/>
    </source>
</evidence>
<sequence>MNDSQDSRASSLDLLSSPSPSTTSHAVTEADIDLLKVRDSSSRVISGLRWRIRHRTQASGHKLSWIFAHGGDCVDDAGNRWFVCKYCHYKGYYHHGVYKMSGTQAAEAHLDQVHRVYNPKKPRATTGACDSPIGRAFARANEQSSSSFALVTPFHDKRFQEAYINAVVKLDLTFRQAASPELREIITLGGPMAERYLPRSHGGVSSWIKRSFEDRRASVRKIVLSAKSKVHFSIDAWTCDEGNKRAYLAVNSHFLGLDGTPRTLLLGFKRIIGTHSGENMALIVRKAIEEYKITDIGCFVLDNASNNDTMLKELARDVPGVEYPACRIHCIGHIINIVVKAIFLGKGVTAFERDLLGLEDDSDAAFKVWSKAGPLGKLHNICVFINRSNGRREEFERCQMPYERLTDDDPDPHGGDEAFYYVLLIDQGVRWSSAYYMIKRALQLRDAIDRFLDRYQPPPSSYDIRSDRLSPDNWAYLERLFQLLRPFKGLTQYMEGKATQGTHGAVWETLKSMGFMYKHLKAEVDRMEAQMNANELPSEIWKEYSTRVDAGWLKLTDYHSLIDESPIYRLAIFLHPNYRFEYFEEHWQEYKSWIAKARSAIKQEYERYERVWLAQAEEEAAAEEAAAEEDSSPPEDDVFKAFEAFGRPTNFARRRGKRRKIESSQLNSYWEAGPTTYTVANPIEWWHAEGSQWPVLQRMAFDVFTIPAMSAEPERLFSYGRRKISYERTRLSDDTIEAEMCQKAWLVNKIV</sequence>
<dbReference type="AlphaFoldDB" id="K2RHA2"/>
<comment type="caution">
    <text evidence="8">The sequence shown here is derived from an EMBL/GenBank/DDBJ whole genome shotgun (WGS) entry which is preliminary data.</text>
</comment>
<dbReference type="HOGENOM" id="CLU_009123_10_0_1"/>
<dbReference type="GO" id="GO:0005634">
    <property type="term" value="C:nucleus"/>
    <property type="evidence" value="ECO:0007669"/>
    <property type="project" value="UniProtKB-SubCell"/>
</dbReference>
<accession>K2RHA2</accession>
<dbReference type="VEuPathDB" id="FungiDB:MPH_13496"/>